<dbReference type="EMBL" id="AMFJ01034388">
    <property type="protein sequence ID" value="EKD29482.1"/>
    <property type="molecule type" value="Genomic_DNA"/>
</dbReference>
<protein>
    <submittedName>
        <fullName evidence="1">Uncharacterized protein</fullName>
    </submittedName>
</protein>
<sequence length="67" mass="7984">MTAVLERKNPINEHISSLWGEVYFEYDNEVSEYCVFFKNIDGYYGQWKTKNEAFLELMSGYLDTKDL</sequence>
<comment type="caution">
    <text evidence="1">The sequence shown here is derived from an EMBL/GenBank/DDBJ whole genome shotgun (WGS) entry which is preliminary data.</text>
</comment>
<gene>
    <name evidence="1" type="ORF">ACD_78C00388G0002</name>
</gene>
<evidence type="ECO:0000313" key="1">
    <source>
        <dbReference type="EMBL" id="EKD29482.1"/>
    </source>
</evidence>
<proteinExistence type="predicted"/>
<reference evidence="1" key="1">
    <citation type="journal article" date="2012" name="Science">
        <title>Fermentation, hydrogen, and sulfur metabolism in multiple uncultivated bacterial phyla.</title>
        <authorList>
            <person name="Wrighton K.C."/>
            <person name="Thomas B.C."/>
            <person name="Sharon I."/>
            <person name="Miller C.S."/>
            <person name="Castelle C.J."/>
            <person name="VerBerkmoes N.C."/>
            <person name="Wilkins M.J."/>
            <person name="Hettich R.L."/>
            <person name="Lipton M.S."/>
            <person name="Williams K.H."/>
            <person name="Long P.E."/>
            <person name="Banfield J.F."/>
        </authorList>
    </citation>
    <scope>NUCLEOTIDE SEQUENCE [LARGE SCALE GENOMIC DNA]</scope>
</reference>
<dbReference type="AlphaFoldDB" id="K1XW50"/>
<name>K1XW50_9BACT</name>
<organism evidence="1">
    <name type="scientific">uncultured bacterium</name>
    <name type="common">gcode 4</name>
    <dbReference type="NCBI Taxonomy" id="1234023"/>
    <lineage>
        <taxon>Bacteria</taxon>
        <taxon>environmental samples</taxon>
    </lineage>
</organism>
<accession>K1XW50</accession>